<gene>
    <name evidence="2" type="ORF">TCHU04912_LOCUS12810</name>
</gene>
<feature type="region of interest" description="Disordered" evidence="1">
    <location>
        <begin position="289"/>
        <end position="333"/>
    </location>
</feature>
<reference evidence="2" key="1">
    <citation type="submission" date="2021-01" db="EMBL/GenBank/DDBJ databases">
        <authorList>
            <person name="Corre E."/>
            <person name="Pelletier E."/>
            <person name="Niang G."/>
            <person name="Scheremetjew M."/>
            <person name="Finn R."/>
            <person name="Kale V."/>
            <person name="Holt S."/>
            <person name="Cochrane G."/>
            <person name="Meng A."/>
            <person name="Brown T."/>
            <person name="Cohen L."/>
        </authorList>
    </citation>
    <scope>NUCLEOTIDE SEQUENCE</scope>
    <source>
        <strain evidence="2">PLY429</strain>
    </source>
</reference>
<proteinExistence type="predicted"/>
<organism evidence="2">
    <name type="scientific">Tetraselmis chuii</name>
    <dbReference type="NCBI Taxonomy" id="63592"/>
    <lineage>
        <taxon>Eukaryota</taxon>
        <taxon>Viridiplantae</taxon>
        <taxon>Chlorophyta</taxon>
        <taxon>core chlorophytes</taxon>
        <taxon>Chlorodendrophyceae</taxon>
        <taxon>Chlorodendrales</taxon>
        <taxon>Chlorodendraceae</taxon>
        <taxon>Tetraselmis</taxon>
    </lineage>
</organism>
<name>A0A7S1SW32_9CHLO</name>
<protein>
    <submittedName>
        <fullName evidence="2">Uncharacterized protein</fullName>
    </submittedName>
</protein>
<dbReference type="EMBL" id="HBGG01024681">
    <property type="protein sequence ID" value="CAD9210571.1"/>
    <property type="molecule type" value="Transcribed_RNA"/>
</dbReference>
<accession>A0A7S1SW32</accession>
<feature type="region of interest" description="Disordered" evidence="1">
    <location>
        <begin position="236"/>
        <end position="264"/>
    </location>
</feature>
<dbReference type="InterPro" id="IPR013783">
    <property type="entry name" value="Ig-like_fold"/>
</dbReference>
<dbReference type="AlphaFoldDB" id="A0A7S1SW32"/>
<evidence type="ECO:0000256" key="1">
    <source>
        <dbReference type="SAM" id="MobiDB-lite"/>
    </source>
</evidence>
<dbReference type="Gene3D" id="2.60.40.10">
    <property type="entry name" value="Immunoglobulins"/>
    <property type="match status" value="1"/>
</dbReference>
<evidence type="ECO:0000313" key="2">
    <source>
        <dbReference type="EMBL" id="CAD9210571.1"/>
    </source>
</evidence>
<sequence>MHGNQTRNRNDVFQISLKGGGLTGKGKKMRFRKAVLDGTVRSNQAGTFEMSYAVPIAGAYSIQINHATHPDGPWTPIMDSPFSMVAVPKKLDRDSKMEMNKMRSRAGAAEAAASIANHAAMHARTLRPEEVAQQRAAEQRAQEEELARKLAAPDSKSTLYNVAPTRAMEEHERMLIEKLSETAAVTLSGRHDSMFRFGFWGQGAMIRRAEVIEEETGGGGTTGPFESLADLEAAEEWDPDTEADERNNNKGWSGKDMGKKRSKQGDLLRLVNRTAFETQEMDTMVFTTGVPASGRVPPPASTRAAGGILKQKSEEEHDMTPLALPAPGTEADD</sequence>